<dbReference type="Pfam" id="PF04717">
    <property type="entry name" value="Phage_base_V"/>
    <property type="match status" value="1"/>
</dbReference>
<dbReference type="EMBL" id="CP016171">
    <property type="protein sequence ID" value="ANN73704.1"/>
    <property type="molecule type" value="Genomic_DNA"/>
</dbReference>
<dbReference type="InterPro" id="IPR050708">
    <property type="entry name" value="T6SS_VgrG/RHS"/>
</dbReference>
<dbReference type="STRING" id="463025.BAU08_22175"/>
<dbReference type="Pfam" id="PF22178">
    <property type="entry name" value="Gp5_trimer_C"/>
    <property type="match status" value="1"/>
</dbReference>
<name>A0A193G3B3_9BORD</name>
<evidence type="ECO:0000256" key="2">
    <source>
        <dbReference type="ARBA" id="ARBA00005558"/>
    </source>
</evidence>
<dbReference type="SUPFAM" id="SSF69279">
    <property type="entry name" value="Phage tail proteins"/>
    <property type="match status" value="2"/>
</dbReference>
<proteinExistence type="inferred from homology"/>
<dbReference type="Gene3D" id="4.10.220.110">
    <property type="match status" value="1"/>
</dbReference>
<gene>
    <name evidence="6" type="ORF">BAU08_22175</name>
</gene>
<organism evidence="6 7">
    <name type="scientific">Bordetella bronchialis</name>
    <dbReference type="NCBI Taxonomy" id="463025"/>
    <lineage>
        <taxon>Bacteria</taxon>
        <taxon>Pseudomonadati</taxon>
        <taxon>Pseudomonadota</taxon>
        <taxon>Betaproteobacteria</taxon>
        <taxon>Burkholderiales</taxon>
        <taxon>Alcaligenaceae</taxon>
        <taxon>Bordetella</taxon>
    </lineage>
</organism>
<dbReference type="InterPro" id="IPR037026">
    <property type="entry name" value="Vgr_OB-fold_dom_sf"/>
</dbReference>
<keyword evidence="3" id="KW-0964">Secreted</keyword>
<evidence type="ECO:0000313" key="6">
    <source>
        <dbReference type="EMBL" id="ANN73704.1"/>
    </source>
</evidence>
<dbReference type="GO" id="GO:0005576">
    <property type="term" value="C:extracellular region"/>
    <property type="evidence" value="ECO:0007669"/>
    <property type="project" value="UniProtKB-SubCell"/>
</dbReference>
<dbReference type="InterPro" id="IPR054030">
    <property type="entry name" value="Gp5_Vgr_C"/>
</dbReference>
<accession>A0A193G3B3</accession>
<protein>
    <submittedName>
        <fullName evidence="6">Type VI secretion protein Vgr</fullName>
    </submittedName>
</protein>
<dbReference type="InterPro" id="IPR017847">
    <property type="entry name" value="T6SS_RhsGE_Vgr_subset"/>
</dbReference>
<comment type="similarity">
    <text evidence="2">Belongs to the VgrG protein family.</text>
</comment>
<feature type="domain" description="Gp5/Type VI secretion system Vgr protein OB-fold" evidence="4">
    <location>
        <begin position="389"/>
        <end position="456"/>
    </location>
</feature>
<comment type="subcellular location">
    <subcellularLocation>
        <location evidence="1">Secreted</location>
    </subcellularLocation>
</comment>
<dbReference type="NCBIfam" id="TIGR03361">
    <property type="entry name" value="VI_Rhs_Vgr"/>
    <property type="match status" value="1"/>
</dbReference>
<evidence type="ECO:0000313" key="7">
    <source>
        <dbReference type="Proteomes" id="UP000092213"/>
    </source>
</evidence>
<dbReference type="Proteomes" id="UP000092213">
    <property type="component" value="Chromosome"/>
</dbReference>
<dbReference type="PANTHER" id="PTHR32305">
    <property type="match status" value="1"/>
</dbReference>
<dbReference type="InterPro" id="IPR006533">
    <property type="entry name" value="T6SS_Vgr_RhsGE"/>
</dbReference>
<dbReference type="PANTHER" id="PTHR32305:SF15">
    <property type="entry name" value="PROTEIN RHSA-RELATED"/>
    <property type="match status" value="1"/>
</dbReference>
<dbReference type="SUPFAM" id="SSF69349">
    <property type="entry name" value="Phage fibre proteins"/>
    <property type="match status" value="1"/>
</dbReference>
<feature type="domain" description="Gp5/Type VI secretion system Vgr C-terminal trimerisation" evidence="5">
    <location>
        <begin position="473"/>
        <end position="578"/>
    </location>
</feature>
<evidence type="ECO:0000256" key="1">
    <source>
        <dbReference type="ARBA" id="ARBA00004613"/>
    </source>
</evidence>
<dbReference type="Gene3D" id="2.40.50.230">
    <property type="entry name" value="Gp5 N-terminal domain"/>
    <property type="match status" value="1"/>
</dbReference>
<evidence type="ECO:0000259" key="5">
    <source>
        <dbReference type="Pfam" id="PF22178"/>
    </source>
</evidence>
<evidence type="ECO:0000256" key="3">
    <source>
        <dbReference type="ARBA" id="ARBA00022525"/>
    </source>
</evidence>
<dbReference type="RefSeq" id="WP_066671756.1">
    <property type="nucleotide sequence ID" value="NZ_CP016171.1"/>
</dbReference>
<reference evidence="6 7" key="1">
    <citation type="submission" date="2016-06" db="EMBL/GenBank/DDBJ databases">
        <title>Complete genome sequences of Bordetella bronchialis and Bordetella flabilis.</title>
        <authorList>
            <person name="LiPuma J.J."/>
            <person name="Spilker T."/>
        </authorList>
    </citation>
    <scope>NUCLEOTIDE SEQUENCE [LARGE SCALE GENOMIC DNA]</scope>
    <source>
        <strain evidence="6 7">AU17976</strain>
    </source>
</reference>
<dbReference type="InterPro" id="IPR006531">
    <property type="entry name" value="Gp5/Vgr_OB"/>
</dbReference>
<dbReference type="SUPFAM" id="SSF69255">
    <property type="entry name" value="gp5 N-terminal domain-like"/>
    <property type="match status" value="1"/>
</dbReference>
<dbReference type="Gene3D" id="3.55.50.10">
    <property type="entry name" value="Baseplate protein-like domains"/>
    <property type="match status" value="1"/>
</dbReference>
<dbReference type="Pfam" id="PF05954">
    <property type="entry name" value="Phage_GPD"/>
    <property type="match status" value="1"/>
</dbReference>
<dbReference type="AlphaFoldDB" id="A0A193G3B3"/>
<evidence type="ECO:0000259" key="4">
    <source>
        <dbReference type="Pfam" id="PF04717"/>
    </source>
</evidence>
<dbReference type="NCBIfam" id="TIGR01646">
    <property type="entry name" value="vgr_GE"/>
    <property type="match status" value="1"/>
</dbReference>
<dbReference type="Gene3D" id="2.30.110.50">
    <property type="match status" value="1"/>
</dbReference>
<sequence>MDRMVDSDRIIQAHTPLPPDQLRFRAMHGAETLSQLFEFEVDLLAESYTLDMKALLGKPMTLEILTASGTPRYLGGEITRCVLVGRDTDGGRHYVYRATLRPWLWYLTQTSDSKIFQNKSVPDVIREVLKDYRYPVDYKLADRYRTWEYCVQYQETDFAFVSRLMEHEGIYYWFRHEKDKHILVLTDDITQHEAVAGYEHIPYYGPDRNAVPREDYIHEWEVAEQITPGAFATTDYHPLTPAASLEARRNNPGPHDNGDLEMYEWQGGYTNPEDAEHYTRVRLESLQCQREQGRGSCNARGLAPGRLFALRNHPRQAENREYLVVGAYYRLREGGYATGSGEPATFDIDFVVLPASVQFRAPRVTPIPHTHGPQTATVVGKRGEEIWTDNMGRVKVQFHWDRYGKKDENSSCWVRVSSPWAGGGFGGIQLPRVNDEVVVDFIGGHPDRPIVIGRVYNASNMPPWNLPDNATQSGFLSRSKNGTPATANAFMFEDRAGAERIWLHAERNLHTEVECDEFHNTDGQRNTVIGGNDIKRVLCNRDIDVTGSDKLSVGQSRTVHVTGHEDYTVKASRTVHVQDGLMDEKFDNGLKTTVAAGGETREIAGAFDETLKTGEKITVTEGDSLHDVQAGTLTEQAKGQVVVKSGSAGLEATAPRKVLLESTGDALDVKSKAAMLLKSSGSTVNVEGDADITLKTPTAIVLNAPKVKNMADGQWYTVTPYGLSLAGFKAEIGVGRIALYRTTIMVNVSFTNYSAISNIGALASYRTSGTSYAFDAVKAQSVGLKQSMVGLWSIL</sequence>